<keyword evidence="4" id="KW-1185">Reference proteome</keyword>
<name>A0ABW4RAA1_9RHOB</name>
<feature type="transmembrane region" description="Helical" evidence="2">
    <location>
        <begin position="17"/>
        <end position="38"/>
    </location>
</feature>
<evidence type="ECO:0000256" key="1">
    <source>
        <dbReference type="SAM" id="MobiDB-lite"/>
    </source>
</evidence>
<evidence type="ECO:0000313" key="3">
    <source>
        <dbReference type="EMBL" id="MFD1883181.1"/>
    </source>
</evidence>
<comment type="caution">
    <text evidence="3">The sequence shown here is derived from an EMBL/GenBank/DDBJ whole genome shotgun (WGS) entry which is preliminary data.</text>
</comment>
<feature type="region of interest" description="Disordered" evidence="1">
    <location>
        <begin position="96"/>
        <end position="163"/>
    </location>
</feature>
<dbReference type="Proteomes" id="UP001597213">
    <property type="component" value="Unassembled WGS sequence"/>
</dbReference>
<organism evidence="3 4">
    <name type="scientific">Paracoccus pacificus</name>
    <dbReference type="NCBI Taxonomy" id="1463598"/>
    <lineage>
        <taxon>Bacteria</taxon>
        <taxon>Pseudomonadati</taxon>
        <taxon>Pseudomonadota</taxon>
        <taxon>Alphaproteobacteria</taxon>
        <taxon>Rhodobacterales</taxon>
        <taxon>Paracoccaceae</taxon>
        <taxon>Paracoccus</taxon>
    </lineage>
</organism>
<keyword evidence="2" id="KW-0472">Membrane</keyword>
<feature type="compositionally biased region" description="Low complexity" evidence="1">
    <location>
        <begin position="150"/>
        <end position="159"/>
    </location>
</feature>
<reference evidence="4" key="1">
    <citation type="journal article" date="2019" name="Int. J. Syst. Evol. Microbiol.">
        <title>The Global Catalogue of Microorganisms (GCM) 10K type strain sequencing project: providing services to taxonomists for standard genome sequencing and annotation.</title>
        <authorList>
            <consortium name="The Broad Institute Genomics Platform"/>
            <consortium name="The Broad Institute Genome Sequencing Center for Infectious Disease"/>
            <person name="Wu L."/>
            <person name="Ma J."/>
        </authorList>
    </citation>
    <scope>NUCLEOTIDE SEQUENCE [LARGE SCALE GENOMIC DNA]</scope>
    <source>
        <strain evidence="4">CCUG 56029</strain>
    </source>
</reference>
<feature type="transmembrane region" description="Helical" evidence="2">
    <location>
        <begin position="58"/>
        <end position="78"/>
    </location>
</feature>
<sequence>MFQFTTPRNVTINPRSATLIGAGLTALWLLILLLVRIFGSDSDAPASTFARLAGWITALLPLVLIWLAVGFAHAIAALRAEAAMLRAELGQMPPLPVARREAGGSQQSAPSTAPGYAAARPATSAPMPQGTANRAAPARAARPAAPPAAAPAAQGAQPGLPFDAGDAPLDISVADMVLAMNFPDGPGDVEAIRATRRAMTDPDLSRFLRSAQDVVTLLAKDSVYTDELPPVPARPEIWRKFAQGERGRAINGLGGIEDPATIEIVTELMRDPIFRDTAHHFLRQFDRVFARLEPEARDAEIEALAQTRSARAFMVLARVTGMFGAADARG</sequence>
<evidence type="ECO:0008006" key="5">
    <source>
        <dbReference type="Google" id="ProtNLM"/>
    </source>
</evidence>
<protein>
    <recommendedName>
        <fullName evidence="5">Tellurite resistance protein TerB</fullName>
    </recommendedName>
</protein>
<proteinExistence type="predicted"/>
<dbReference type="RefSeq" id="WP_379144296.1">
    <property type="nucleotide sequence ID" value="NZ_JBHUEN010000043.1"/>
</dbReference>
<accession>A0ABW4RAA1</accession>
<gene>
    <name evidence="3" type="ORF">ACFSCT_15790</name>
</gene>
<evidence type="ECO:0000313" key="4">
    <source>
        <dbReference type="Proteomes" id="UP001597213"/>
    </source>
</evidence>
<evidence type="ECO:0000256" key="2">
    <source>
        <dbReference type="SAM" id="Phobius"/>
    </source>
</evidence>
<keyword evidence="2" id="KW-1133">Transmembrane helix</keyword>
<keyword evidence="2" id="KW-0812">Transmembrane</keyword>
<dbReference type="EMBL" id="JBHUEN010000043">
    <property type="protein sequence ID" value="MFD1883181.1"/>
    <property type="molecule type" value="Genomic_DNA"/>
</dbReference>